<evidence type="ECO:0000313" key="11">
    <source>
        <dbReference type="EMBL" id="OCA15512.1"/>
    </source>
</evidence>
<dbReference type="GO" id="GO:0000139">
    <property type="term" value="C:Golgi membrane"/>
    <property type="evidence" value="ECO:0007669"/>
    <property type="project" value="UniProtKB-SubCell"/>
</dbReference>
<keyword evidence="3 10" id="KW-0328">Glycosyltransferase</keyword>
<evidence type="ECO:0000256" key="1">
    <source>
        <dbReference type="ARBA" id="ARBA00004323"/>
    </source>
</evidence>
<keyword evidence="4" id="KW-0808">Transferase</keyword>
<organism evidence="11">
    <name type="scientific">Xenopus tropicalis</name>
    <name type="common">Western clawed frog</name>
    <name type="synonym">Silurana tropicalis</name>
    <dbReference type="NCBI Taxonomy" id="8364"/>
    <lineage>
        <taxon>Eukaryota</taxon>
        <taxon>Metazoa</taxon>
        <taxon>Chordata</taxon>
        <taxon>Craniata</taxon>
        <taxon>Vertebrata</taxon>
        <taxon>Euteleostomi</taxon>
        <taxon>Amphibia</taxon>
        <taxon>Batrachia</taxon>
        <taxon>Anura</taxon>
        <taxon>Pipoidea</taxon>
        <taxon>Pipidae</taxon>
        <taxon>Xenopodinae</taxon>
        <taxon>Xenopus</taxon>
        <taxon>Silurana</taxon>
    </lineage>
</organism>
<dbReference type="GO" id="GO:0016758">
    <property type="term" value="F:hexosyltransferase activity"/>
    <property type="evidence" value="ECO:0007669"/>
    <property type="project" value="InterPro"/>
</dbReference>
<keyword evidence="9" id="KW-0472">Membrane</keyword>
<evidence type="ECO:0000256" key="8">
    <source>
        <dbReference type="ARBA" id="ARBA00023034"/>
    </source>
</evidence>
<proteinExistence type="inferred from homology"/>
<evidence type="ECO:0000256" key="6">
    <source>
        <dbReference type="ARBA" id="ARBA00022968"/>
    </source>
</evidence>
<evidence type="ECO:0000256" key="4">
    <source>
        <dbReference type="ARBA" id="ARBA00022679"/>
    </source>
</evidence>
<name>A0A1B8XXV0_XENTR</name>
<reference evidence="11" key="1">
    <citation type="submission" date="2009-11" db="EMBL/GenBank/DDBJ databases">
        <authorList>
            <consortium name="US DOE Joint Genome Institute (JGI-PGF)"/>
            <person name="Ottilar R."/>
            <person name="Schmutz J."/>
            <person name="Salamov A."/>
            <person name="Cheng J.F."/>
            <person name="Lucas S."/>
            <person name="Pitluck S."/>
            <person name="Gundlach H."/>
            <person name="Guo Y."/>
            <person name="Haberer G."/>
            <person name="Nasrallah J."/>
            <person name="Mayer K.F.X."/>
            <person name="van de Peer Y."/>
            <person name="Weigel D."/>
            <person name="Grigoriev I.V."/>
        </authorList>
    </citation>
    <scope>NUCLEOTIDE SEQUENCE</scope>
    <source>
        <strain evidence="11">Nigerian</strain>
    </source>
</reference>
<comment type="similarity">
    <text evidence="2 10">Belongs to the glycosyltransferase 31 family.</text>
</comment>
<evidence type="ECO:0000256" key="2">
    <source>
        <dbReference type="ARBA" id="ARBA00008661"/>
    </source>
</evidence>
<dbReference type="Pfam" id="PF01762">
    <property type="entry name" value="Galactosyl_T"/>
    <property type="match status" value="1"/>
</dbReference>
<dbReference type="EMBL" id="KV460819">
    <property type="protein sequence ID" value="OCA15512.1"/>
    <property type="molecule type" value="Genomic_DNA"/>
</dbReference>
<evidence type="ECO:0000256" key="3">
    <source>
        <dbReference type="ARBA" id="ARBA00022676"/>
    </source>
</evidence>
<dbReference type="AlphaFoldDB" id="A0A1B8XXV0"/>
<reference evidence="11" key="2">
    <citation type="journal article" date="2010" name="Science">
        <title>The genome of the Western clawed frog Xenopus tropicalis.</title>
        <authorList>
            <person name="Hellsten U."/>
            <person name="Harland R.M."/>
            <person name="Gilchrist M.J."/>
            <person name="Hendrix D."/>
            <person name="Jurka J."/>
            <person name="Kapitonov V."/>
            <person name="Ovcharenko I."/>
            <person name="Putnam N.H."/>
            <person name="Shu S."/>
            <person name="Taher L."/>
            <person name="Blitz I.L."/>
            <person name="Blumberg B."/>
            <person name="Dichmann D.S."/>
            <person name="Dubchak I."/>
            <person name="Amaya E."/>
            <person name="Detter J.C."/>
            <person name="Fletcher R."/>
            <person name="Gerhard D.S."/>
            <person name="Goodstein D."/>
            <person name="Graves T."/>
            <person name="Grigoriev I.V."/>
            <person name="Grimwood J."/>
            <person name="Kawashima T."/>
            <person name="Lindquist E."/>
            <person name="Lucas S.M."/>
            <person name="Mead P.E."/>
            <person name="Mitros T."/>
            <person name="Ogino H."/>
            <person name="Ohta Y."/>
            <person name="Poliakov A.V."/>
            <person name="Pollet N."/>
            <person name="Robert J."/>
            <person name="Salamov A."/>
            <person name="Sater A.K."/>
            <person name="Schmutz J."/>
            <person name="Terry A."/>
            <person name="Vize P.D."/>
            <person name="Warren W.C."/>
            <person name="Wells D."/>
            <person name="Wills A."/>
            <person name="Wilson R.K."/>
            <person name="Zimmerman L.B."/>
            <person name="Zorn A.M."/>
            <person name="Grainger R."/>
            <person name="Grammer T."/>
            <person name="Khokha M.K."/>
            <person name="Richardson P.M."/>
            <person name="Rokhsar D.S."/>
        </authorList>
    </citation>
    <scope>NUCLEOTIDE SEQUENCE [LARGE SCALE GENOMIC DNA]</scope>
    <source>
        <strain evidence="11">Nigerian</strain>
    </source>
</reference>
<keyword evidence="5" id="KW-0812">Transmembrane</keyword>
<evidence type="ECO:0000256" key="10">
    <source>
        <dbReference type="RuleBase" id="RU363063"/>
    </source>
</evidence>
<protein>
    <recommendedName>
        <fullName evidence="10">Hexosyltransferase</fullName>
        <ecNumber evidence="10">2.4.1.-</ecNumber>
    </recommendedName>
</protein>
<dbReference type="EC" id="2.4.1.-" evidence="10"/>
<comment type="subcellular location">
    <subcellularLocation>
        <location evidence="1 10">Golgi apparatus membrane</location>
        <topology evidence="1 10">Single-pass type II membrane protein</topology>
    </subcellularLocation>
</comment>
<reference evidence="11" key="3">
    <citation type="submission" date="2016-05" db="EMBL/GenBank/DDBJ databases">
        <title>WGS assembly of Xenopus tropicalis.</title>
        <authorList>
            <person name="Sessions A."/>
            <person name="Jenkins J."/>
            <person name="Mitros T."/>
            <person name="Lyons J.T."/>
            <person name="Dichmann D.S."/>
            <person name="Robert J."/>
            <person name="Harland R.M."/>
            <person name="Rokhsar D.S."/>
        </authorList>
    </citation>
    <scope>NUCLEOTIDE SEQUENCE</scope>
    <source>
        <strain evidence="11">Nigerian</strain>
    </source>
</reference>
<gene>
    <name evidence="11" type="ORF">XENTR_v90029786mg</name>
</gene>
<sequence>MWVLCKRYPFVVIGKSRIWGRGIQLPACSASRHFVQFLCSMSVHMLLPHPSRFCPHSGDDDEYVNPTAIVRYIKEHGSSPLTLHGRLRPHSDVMRSTKYAISEALYPYDTYPSFLSGGGFLFPGASVKRLHEVAQKIPVFPLDDVYFGFLALAANLTYRHDGHFYVWGLAFNACKYREALVVHGIGPERLVTVWAEVQKAQCQGGQGGQVGQESHLPTNYD</sequence>
<keyword evidence="6" id="KW-0735">Signal-anchor</keyword>
<dbReference type="PANTHER" id="PTHR11214:SF384">
    <property type="entry name" value="HEXOSYLTRANSFERASE"/>
    <property type="match status" value="1"/>
</dbReference>
<evidence type="ECO:0000256" key="7">
    <source>
        <dbReference type="ARBA" id="ARBA00022989"/>
    </source>
</evidence>
<keyword evidence="7" id="KW-1133">Transmembrane helix</keyword>
<evidence type="ECO:0000256" key="9">
    <source>
        <dbReference type="ARBA" id="ARBA00023136"/>
    </source>
</evidence>
<evidence type="ECO:0000256" key="5">
    <source>
        <dbReference type="ARBA" id="ARBA00022692"/>
    </source>
</evidence>
<accession>A0A1B8XXV0</accession>
<dbReference type="InterPro" id="IPR002659">
    <property type="entry name" value="Glyco_trans_31"/>
</dbReference>
<keyword evidence="8 10" id="KW-0333">Golgi apparatus</keyword>
<dbReference type="PANTHER" id="PTHR11214">
    <property type="entry name" value="BETA-1,3-N-ACETYLGLUCOSAMINYLTRANSFERASE"/>
    <property type="match status" value="1"/>
</dbReference>